<accession>A0A8D5FNK3</accession>
<dbReference type="RefSeq" id="WP_228853961.1">
    <property type="nucleotide sequence ID" value="NZ_AP024086.1"/>
</dbReference>
<gene>
    <name evidence="3" type="ORF">DGMP_22070</name>
</gene>
<feature type="coiled-coil region" evidence="1">
    <location>
        <begin position="40"/>
        <end position="67"/>
    </location>
</feature>
<dbReference type="PROSITE" id="PS51257">
    <property type="entry name" value="PROKAR_LIPOPROTEIN"/>
    <property type="match status" value="1"/>
</dbReference>
<dbReference type="KEGG" id="dbk:DGMP_22070"/>
<dbReference type="AlphaFoldDB" id="A0A8D5FNK3"/>
<dbReference type="Proteomes" id="UP000826725">
    <property type="component" value="Chromosome"/>
</dbReference>
<evidence type="ECO:0000313" key="4">
    <source>
        <dbReference type="Proteomes" id="UP000826725"/>
    </source>
</evidence>
<keyword evidence="2" id="KW-1133">Transmembrane helix</keyword>
<reference evidence="3" key="1">
    <citation type="submission" date="2020-09" db="EMBL/GenBank/DDBJ databases">
        <title>Desulfogranum mesoprofundum gen. nov., sp. nov., a novel mesophilic, sulfate-reducing chemolithoautotroph isolated from a deep-sea hydrothermal vent chimney in the Suiyo Seamount.</title>
        <authorList>
            <person name="Hashimoto Y."/>
            <person name="Nakagawa S."/>
        </authorList>
    </citation>
    <scope>NUCLEOTIDE SEQUENCE</scope>
    <source>
        <strain evidence="3">KT2</strain>
    </source>
</reference>
<evidence type="ECO:0000313" key="3">
    <source>
        <dbReference type="EMBL" id="BCL61514.1"/>
    </source>
</evidence>
<sequence>MKSLLDLPKKTTVFLQLILVLFFSCSLYFYLQEDNVSIQLQQLQIRLMEKEHRVTRTEAQLRQYKNALATRPDILNVSGEIQWEKVDFFWKNISFRELLHRLDGVYARERTFTLETFTLEKSKKDRNNTDSTAISNLTDRREDEVGFKLKGYYLCLCQ</sequence>
<evidence type="ECO:0000256" key="1">
    <source>
        <dbReference type="SAM" id="Coils"/>
    </source>
</evidence>
<name>A0A8D5FNK3_9BACT</name>
<evidence type="ECO:0000256" key="2">
    <source>
        <dbReference type="SAM" id="Phobius"/>
    </source>
</evidence>
<keyword evidence="2" id="KW-0472">Membrane</keyword>
<dbReference type="EMBL" id="AP024086">
    <property type="protein sequence ID" value="BCL61514.1"/>
    <property type="molecule type" value="Genomic_DNA"/>
</dbReference>
<keyword evidence="4" id="KW-1185">Reference proteome</keyword>
<protein>
    <submittedName>
        <fullName evidence="3">Uncharacterized protein</fullName>
    </submittedName>
</protein>
<proteinExistence type="predicted"/>
<organism evidence="3 4">
    <name type="scientific">Desulfomarina profundi</name>
    <dbReference type="NCBI Taxonomy" id="2772557"/>
    <lineage>
        <taxon>Bacteria</taxon>
        <taxon>Pseudomonadati</taxon>
        <taxon>Thermodesulfobacteriota</taxon>
        <taxon>Desulfobulbia</taxon>
        <taxon>Desulfobulbales</taxon>
        <taxon>Desulfobulbaceae</taxon>
        <taxon>Desulfomarina</taxon>
    </lineage>
</organism>
<feature type="transmembrane region" description="Helical" evidence="2">
    <location>
        <begin position="12"/>
        <end position="31"/>
    </location>
</feature>
<keyword evidence="2" id="KW-0812">Transmembrane</keyword>
<keyword evidence="1" id="KW-0175">Coiled coil</keyword>